<dbReference type="AlphaFoldDB" id="A0A494VWM7"/>
<dbReference type="RefSeq" id="WP_119409319.1">
    <property type="nucleotide sequence ID" value="NZ_CP032869.1"/>
</dbReference>
<keyword evidence="2" id="KW-1185">Reference proteome</keyword>
<sequence length="254" mass="29078">MCARLLYIIVAFFCICSCGGARHKGDKLKPNADAASEEKSVDTLAQKPQPAFGYRFVISGDFDGDGKQEKLVEHFCDSTGAKEVDKFFKGDYDDDVKMLHSRKCHSFLKCDNNLIDAPPIEPLPNFGLLFLKNEGDLNGDGNDEISFVTNKADWSNLNDYTIMTYKHGKWETLYWFPIWEWQLPDLPRKAYNLKLYGNQEDVIDTTDQRLLKELESFSGLVKKINNKKLQIIYRSRDISADTIIVSLKNHHPKL</sequence>
<dbReference type="EMBL" id="CP032869">
    <property type="protein sequence ID" value="AYL95708.1"/>
    <property type="molecule type" value="Genomic_DNA"/>
</dbReference>
<dbReference type="Proteomes" id="UP000270046">
    <property type="component" value="Chromosome"/>
</dbReference>
<evidence type="ECO:0000313" key="1">
    <source>
        <dbReference type="EMBL" id="AYL95708.1"/>
    </source>
</evidence>
<name>A0A494VWM7_9SPHI</name>
<protein>
    <submittedName>
        <fullName evidence="1">Uncharacterized protein</fullName>
    </submittedName>
</protein>
<proteinExistence type="predicted"/>
<dbReference type="OrthoDB" id="1365331at2"/>
<organism evidence="1 2">
    <name type="scientific">Mucilaginibacter celer</name>
    <dbReference type="NCBI Taxonomy" id="2305508"/>
    <lineage>
        <taxon>Bacteria</taxon>
        <taxon>Pseudomonadati</taxon>
        <taxon>Bacteroidota</taxon>
        <taxon>Sphingobacteriia</taxon>
        <taxon>Sphingobacteriales</taxon>
        <taxon>Sphingobacteriaceae</taxon>
        <taxon>Mucilaginibacter</taxon>
    </lineage>
</organism>
<dbReference type="KEGG" id="muh:HYN43_010590"/>
<accession>A0A494VWM7</accession>
<gene>
    <name evidence="1" type="ORF">HYN43_010590</name>
</gene>
<evidence type="ECO:0000313" key="2">
    <source>
        <dbReference type="Proteomes" id="UP000270046"/>
    </source>
</evidence>
<reference evidence="1 2" key="1">
    <citation type="submission" date="2018-10" db="EMBL/GenBank/DDBJ databases">
        <title>Genome sequencing of Mucilaginibacter sp. HYN0043.</title>
        <authorList>
            <person name="Kim M."/>
            <person name="Yi H."/>
        </authorList>
    </citation>
    <scope>NUCLEOTIDE SEQUENCE [LARGE SCALE GENOMIC DNA]</scope>
    <source>
        <strain evidence="1 2">HYN0043</strain>
    </source>
</reference>